<name>A0ABR2C4W8_9ROSI</name>
<accession>A0ABR2C4W8</accession>
<comment type="caution">
    <text evidence="2">The sequence shown here is derived from an EMBL/GenBank/DDBJ whole genome shotgun (WGS) entry which is preliminary data.</text>
</comment>
<proteinExistence type="predicted"/>
<evidence type="ECO:0000313" key="3">
    <source>
        <dbReference type="Proteomes" id="UP001472677"/>
    </source>
</evidence>
<dbReference type="EMBL" id="JBBPBM010000068">
    <property type="protein sequence ID" value="KAK8513910.1"/>
    <property type="molecule type" value="Genomic_DNA"/>
</dbReference>
<protein>
    <submittedName>
        <fullName evidence="2">Uncharacterized protein</fullName>
    </submittedName>
</protein>
<feature type="compositionally biased region" description="Basic and acidic residues" evidence="1">
    <location>
        <begin position="47"/>
        <end position="64"/>
    </location>
</feature>
<evidence type="ECO:0000256" key="1">
    <source>
        <dbReference type="SAM" id="MobiDB-lite"/>
    </source>
</evidence>
<feature type="region of interest" description="Disordered" evidence="1">
    <location>
        <begin position="1"/>
        <end position="98"/>
    </location>
</feature>
<feature type="compositionally biased region" description="Acidic residues" evidence="1">
    <location>
        <begin position="27"/>
        <end position="39"/>
    </location>
</feature>
<reference evidence="2 3" key="1">
    <citation type="journal article" date="2024" name="G3 (Bethesda)">
        <title>Genome assembly of Hibiscus sabdariffa L. provides insights into metabolisms of medicinal natural products.</title>
        <authorList>
            <person name="Kim T."/>
        </authorList>
    </citation>
    <scope>NUCLEOTIDE SEQUENCE [LARGE SCALE GENOMIC DNA]</scope>
    <source>
        <strain evidence="2">TK-2024</strain>
        <tissue evidence="2">Old leaves</tissue>
    </source>
</reference>
<feature type="compositionally biased region" description="Acidic residues" evidence="1">
    <location>
        <begin position="65"/>
        <end position="80"/>
    </location>
</feature>
<keyword evidence="3" id="KW-1185">Reference proteome</keyword>
<organism evidence="2 3">
    <name type="scientific">Hibiscus sabdariffa</name>
    <name type="common">roselle</name>
    <dbReference type="NCBI Taxonomy" id="183260"/>
    <lineage>
        <taxon>Eukaryota</taxon>
        <taxon>Viridiplantae</taxon>
        <taxon>Streptophyta</taxon>
        <taxon>Embryophyta</taxon>
        <taxon>Tracheophyta</taxon>
        <taxon>Spermatophyta</taxon>
        <taxon>Magnoliopsida</taxon>
        <taxon>eudicotyledons</taxon>
        <taxon>Gunneridae</taxon>
        <taxon>Pentapetalae</taxon>
        <taxon>rosids</taxon>
        <taxon>malvids</taxon>
        <taxon>Malvales</taxon>
        <taxon>Malvaceae</taxon>
        <taxon>Malvoideae</taxon>
        <taxon>Hibiscus</taxon>
    </lineage>
</organism>
<sequence>MFGTGGGNGRGKRQPARVSNLGGGGAEDADEYDGGDEGNAEAVDGGDWSKRDTSPFRENEREEAMEGDIGDDVDGDGGEEEGPRGAKRLGVTPAEVDD</sequence>
<gene>
    <name evidence="2" type="ORF">V6N12_037278</name>
</gene>
<evidence type="ECO:0000313" key="2">
    <source>
        <dbReference type="EMBL" id="KAK8513910.1"/>
    </source>
</evidence>
<dbReference type="Proteomes" id="UP001472677">
    <property type="component" value="Unassembled WGS sequence"/>
</dbReference>